<dbReference type="FunFam" id="3.30.540.10:FF:000003">
    <property type="entry name" value="Inositol-1-monophosphatase"/>
    <property type="match status" value="1"/>
</dbReference>
<dbReference type="Proteomes" id="UP000250928">
    <property type="component" value="Unassembled WGS sequence"/>
</dbReference>
<dbReference type="PRINTS" id="PR01959">
    <property type="entry name" value="SBIMPHPHTASE"/>
</dbReference>
<evidence type="ECO:0000256" key="5">
    <source>
        <dbReference type="ARBA" id="ARBA00022801"/>
    </source>
</evidence>
<feature type="binding site" evidence="8">
    <location>
        <position position="82"/>
    </location>
    <ligand>
        <name>Mg(2+)</name>
        <dbReference type="ChEBI" id="CHEBI:18420"/>
        <label>1</label>
        <note>catalytic</note>
    </ligand>
</feature>
<dbReference type="Gene3D" id="3.30.540.10">
    <property type="entry name" value="Fructose-1,6-Bisphosphatase, subunit A, domain 1"/>
    <property type="match status" value="1"/>
</dbReference>
<keyword evidence="6" id="KW-0889">Transcription antitermination</keyword>
<evidence type="ECO:0000256" key="1">
    <source>
        <dbReference type="ARBA" id="ARBA00001033"/>
    </source>
</evidence>
<protein>
    <recommendedName>
        <fullName evidence="9">Inositol-1-monophosphatase</fullName>
        <ecNumber evidence="9">3.1.3.25</ecNumber>
    </recommendedName>
</protein>
<comment type="catalytic activity">
    <reaction evidence="1 9">
        <text>a myo-inositol phosphate + H2O = myo-inositol + phosphate</text>
        <dbReference type="Rhea" id="RHEA:24056"/>
        <dbReference type="ChEBI" id="CHEBI:15377"/>
        <dbReference type="ChEBI" id="CHEBI:17268"/>
        <dbReference type="ChEBI" id="CHEBI:43474"/>
        <dbReference type="ChEBI" id="CHEBI:84139"/>
        <dbReference type="EC" id="3.1.3.25"/>
    </reaction>
</comment>
<dbReference type="CDD" id="cd01639">
    <property type="entry name" value="IMPase"/>
    <property type="match status" value="1"/>
</dbReference>
<evidence type="ECO:0000256" key="3">
    <source>
        <dbReference type="ARBA" id="ARBA00009759"/>
    </source>
</evidence>
<organism evidence="10 11">
    <name type="scientific">Candidatus Sedimenticola endophacoides</name>
    <dbReference type="NCBI Taxonomy" id="2548426"/>
    <lineage>
        <taxon>Bacteria</taxon>
        <taxon>Pseudomonadati</taxon>
        <taxon>Pseudomonadota</taxon>
        <taxon>Gammaproteobacteria</taxon>
        <taxon>Chromatiales</taxon>
        <taxon>Sedimenticolaceae</taxon>
        <taxon>Sedimenticola</taxon>
    </lineage>
</organism>
<dbReference type="GO" id="GO:0031564">
    <property type="term" value="P:transcription antitermination"/>
    <property type="evidence" value="ECO:0007669"/>
    <property type="project" value="UniProtKB-KW"/>
</dbReference>
<reference evidence="10 11" key="1">
    <citation type="submission" date="2018-01" db="EMBL/GenBank/DDBJ databases">
        <title>Novel co-symbiosis in the lucinid bivalve Phacoides pectinatus.</title>
        <authorList>
            <person name="Lim S.J."/>
            <person name="Davis B.G."/>
            <person name="Gill D.E."/>
            <person name="Engel A.S."/>
            <person name="Anderson L.C."/>
            <person name="Campbell B.J."/>
        </authorList>
    </citation>
    <scope>NUCLEOTIDE SEQUENCE [LARGE SCALE GENOMIC DNA]</scope>
    <source>
        <strain evidence="10">N3_P5</strain>
    </source>
</reference>
<evidence type="ECO:0000256" key="6">
    <source>
        <dbReference type="ARBA" id="ARBA00022814"/>
    </source>
</evidence>
<dbReference type="PROSITE" id="PS00630">
    <property type="entry name" value="IMP_2"/>
    <property type="match status" value="1"/>
</dbReference>
<keyword evidence="4 8" id="KW-0479">Metal-binding</keyword>
<keyword evidence="5 9" id="KW-0378">Hydrolase</keyword>
<dbReference type="EC" id="3.1.3.25" evidence="9"/>
<dbReference type="InterPro" id="IPR033942">
    <property type="entry name" value="IMPase"/>
</dbReference>
<evidence type="ECO:0000256" key="4">
    <source>
        <dbReference type="ARBA" id="ARBA00022723"/>
    </source>
</evidence>
<dbReference type="Pfam" id="PF00459">
    <property type="entry name" value="Inositol_P"/>
    <property type="match status" value="1"/>
</dbReference>
<dbReference type="AlphaFoldDB" id="A0A6N4DIG2"/>
<dbReference type="InterPro" id="IPR020583">
    <property type="entry name" value="Inositol_monoP_metal-BS"/>
</dbReference>
<dbReference type="InterPro" id="IPR000760">
    <property type="entry name" value="Inositol_monophosphatase-like"/>
</dbReference>
<proteinExistence type="inferred from homology"/>
<dbReference type="GO" id="GO:0046854">
    <property type="term" value="P:phosphatidylinositol phosphate biosynthetic process"/>
    <property type="evidence" value="ECO:0007669"/>
    <property type="project" value="InterPro"/>
</dbReference>
<keyword evidence="6" id="KW-0805">Transcription regulation</keyword>
<dbReference type="EMBL" id="PQCO01000319">
    <property type="protein sequence ID" value="PUD98180.1"/>
    <property type="molecule type" value="Genomic_DNA"/>
</dbReference>
<evidence type="ECO:0000313" key="10">
    <source>
        <dbReference type="EMBL" id="PUD98180.1"/>
    </source>
</evidence>
<sequence length="265" mass="28702">MQPTTNIAIRAARSAGSVLMRYFQRIDSLTIDSKGKNDFVTEVDRASEQAIIAVLRKAYPSHSILAEESGSHEGNDFQWVIDPLDGTTNYLHGFPQFSISIALKHKGVLETAVVYDPLRDEIFTANRGAGAMLNDRRLRIADRKGLGGALLGTGFPYRDFRHMEAYMGMLQTFARECAGIRRPGSAALDFAYVAAGRLDGFWELGLAEWDFAAGALLVKEAGGTVSDIGGGGRFLETGNVVAGGLKLHGAMLKAIRPHLTDTLQA</sequence>
<dbReference type="PRINTS" id="PR00377">
    <property type="entry name" value="IMPHPHTASES"/>
</dbReference>
<feature type="binding site" evidence="8">
    <location>
        <position position="84"/>
    </location>
    <ligand>
        <name>Mg(2+)</name>
        <dbReference type="ChEBI" id="CHEBI:18420"/>
        <label>1</label>
        <note>catalytic</note>
    </ligand>
</feature>
<keyword evidence="7 8" id="KW-0460">Magnesium</keyword>
<dbReference type="GO" id="GO:0046872">
    <property type="term" value="F:metal ion binding"/>
    <property type="evidence" value="ECO:0007669"/>
    <property type="project" value="UniProtKB-KW"/>
</dbReference>
<name>A0A6N4DIG2_9GAMM</name>
<feature type="binding site" evidence="8">
    <location>
        <position position="67"/>
    </location>
    <ligand>
        <name>Mg(2+)</name>
        <dbReference type="ChEBI" id="CHEBI:18420"/>
        <label>1</label>
        <note>catalytic</note>
    </ligand>
</feature>
<accession>A0A6N4DIG2</accession>
<dbReference type="InterPro" id="IPR022337">
    <property type="entry name" value="Inositol_monophosphatase_SuhB"/>
</dbReference>
<evidence type="ECO:0000256" key="9">
    <source>
        <dbReference type="RuleBase" id="RU364068"/>
    </source>
</evidence>
<keyword evidence="6" id="KW-0804">Transcription</keyword>
<dbReference type="GO" id="GO:0006020">
    <property type="term" value="P:inositol metabolic process"/>
    <property type="evidence" value="ECO:0007669"/>
    <property type="project" value="TreeGrafter"/>
</dbReference>
<dbReference type="Gene3D" id="3.40.190.80">
    <property type="match status" value="1"/>
</dbReference>
<feature type="binding site" evidence="8">
    <location>
        <position position="85"/>
    </location>
    <ligand>
        <name>Mg(2+)</name>
        <dbReference type="ChEBI" id="CHEBI:18420"/>
        <label>1</label>
        <note>catalytic</note>
    </ligand>
</feature>
<comment type="cofactor">
    <cofactor evidence="2 8 9">
        <name>Mg(2+)</name>
        <dbReference type="ChEBI" id="CHEBI:18420"/>
    </cofactor>
</comment>
<dbReference type="PROSITE" id="PS00629">
    <property type="entry name" value="IMP_1"/>
    <property type="match status" value="1"/>
</dbReference>
<comment type="caution">
    <text evidence="10">The sequence shown here is derived from an EMBL/GenBank/DDBJ whole genome shotgun (WGS) entry which is preliminary data.</text>
</comment>
<dbReference type="PANTHER" id="PTHR20854">
    <property type="entry name" value="INOSITOL MONOPHOSPHATASE"/>
    <property type="match status" value="1"/>
</dbReference>
<dbReference type="PANTHER" id="PTHR20854:SF4">
    <property type="entry name" value="INOSITOL-1-MONOPHOSPHATASE-RELATED"/>
    <property type="match status" value="1"/>
</dbReference>
<gene>
    <name evidence="10" type="ORF">C3L24_13260</name>
</gene>
<evidence type="ECO:0000256" key="2">
    <source>
        <dbReference type="ARBA" id="ARBA00001946"/>
    </source>
</evidence>
<dbReference type="GO" id="GO:0007165">
    <property type="term" value="P:signal transduction"/>
    <property type="evidence" value="ECO:0007669"/>
    <property type="project" value="TreeGrafter"/>
</dbReference>
<dbReference type="GO" id="GO:0008934">
    <property type="term" value="F:inositol monophosphate 1-phosphatase activity"/>
    <property type="evidence" value="ECO:0007669"/>
    <property type="project" value="InterPro"/>
</dbReference>
<dbReference type="SUPFAM" id="SSF56655">
    <property type="entry name" value="Carbohydrate phosphatase"/>
    <property type="match status" value="1"/>
</dbReference>
<evidence type="ECO:0000256" key="8">
    <source>
        <dbReference type="PIRSR" id="PIRSR600760-2"/>
    </source>
</evidence>
<evidence type="ECO:0000256" key="7">
    <source>
        <dbReference type="ARBA" id="ARBA00022842"/>
    </source>
</evidence>
<feature type="binding site" evidence="8">
    <location>
        <position position="210"/>
    </location>
    <ligand>
        <name>Mg(2+)</name>
        <dbReference type="ChEBI" id="CHEBI:18420"/>
        <label>1</label>
        <note>catalytic</note>
    </ligand>
</feature>
<dbReference type="InterPro" id="IPR020550">
    <property type="entry name" value="Inositol_monophosphatase_CS"/>
</dbReference>
<evidence type="ECO:0000313" key="11">
    <source>
        <dbReference type="Proteomes" id="UP000250928"/>
    </source>
</evidence>
<comment type="similarity">
    <text evidence="3 9">Belongs to the inositol monophosphatase superfamily.</text>
</comment>